<keyword evidence="2" id="KW-1185">Reference proteome</keyword>
<sequence length="187" mass="21231">MDFKEINPLWSLADPLTVQQAAALIAGFDPNAVRFNSDDAAYFENETGLTDSYSIAWVQTAFAALTNAINGGKLRATIRRSAWERGWDEAPDYGERFTIDIELLSSDIAEAWEADPTYARRRGIIYRVEPDWSKTTIERDNLRIWLKARASAPAFSSQQRPMPPITLTRRIPAMLPSWRRRCGHGKL</sequence>
<dbReference type="KEGG" id="nwr:E3U44_17525"/>
<dbReference type="RefSeq" id="WP_134359361.1">
    <property type="nucleotide sequence ID" value="NZ_CP038033.1"/>
</dbReference>
<dbReference type="EMBL" id="CP038033">
    <property type="protein sequence ID" value="QBQ56109.1"/>
    <property type="molecule type" value="Genomic_DNA"/>
</dbReference>
<gene>
    <name evidence="1" type="ORF">E3U44_17525</name>
</gene>
<evidence type="ECO:0000313" key="2">
    <source>
        <dbReference type="Proteomes" id="UP000294325"/>
    </source>
</evidence>
<accession>A0A4P7C2X5</accession>
<protein>
    <submittedName>
        <fullName evidence="1">Uncharacterized protein</fullName>
    </submittedName>
</protein>
<evidence type="ECO:0000313" key="1">
    <source>
        <dbReference type="EMBL" id="QBQ56109.1"/>
    </source>
</evidence>
<organism evidence="1 2">
    <name type="scientific">Nitrosococcus wardiae</name>
    <dbReference type="NCBI Taxonomy" id="1814290"/>
    <lineage>
        <taxon>Bacteria</taxon>
        <taxon>Pseudomonadati</taxon>
        <taxon>Pseudomonadota</taxon>
        <taxon>Gammaproteobacteria</taxon>
        <taxon>Chromatiales</taxon>
        <taxon>Chromatiaceae</taxon>
        <taxon>Nitrosococcus</taxon>
    </lineage>
</organism>
<proteinExistence type="predicted"/>
<dbReference type="AlphaFoldDB" id="A0A4P7C2X5"/>
<dbReference type="Proteomes" id="UP000294325">
    <property type="component" value="Chromosome"/>
</dbReference>
<name>A0A4P7C2X5_9GAMM</name>
<reference evidence="1 2" key="1">
    <citation type="submission" date="2019-03" db="EMBL/GenBank/DDBJ databases">
        <title>The genome sequence of Nitrosococcus wardiae strain D1FHST reveals the archetypal metabolic capacity of ammonia-oxidizing Gammaproteobacteria.</title>
        <authorList>
            <person name="Wang L."/>
            <person name="Lim C.K."/>
            <person name="Hanson T.E."/>
            <person name="Dang H."/>
            <person name="Klotz M.G."/>
        </authorList>
    </citation>
    <scope>NUCLEOTIDE SEQUENCE [LARGE SCALE GENOMIC DNA]</scope>
    <source>
        <strain evidence="1 2">D1FHS</strain>
    </source>
</reference>
<dbReference type="OrthoDB" id="5769601at2"/>